<dbReference type="Proteomes" id="UP000006671">
    <property type="component" value="Unassembled WGS sequence"/>
</dbReference>
<dbReference type="InParanoid" id="D2V943"/>
<dbReference type="eggNOG" id="KOG0679">
    <property type="taxonomic scope" value="Eukaryota"/>
</dbReference>
<dbReference type="GeneID" id="8859884"/>
<dbReference type="Gene3D" id="3.90.640.10">
    <property type="entry name" value="Actin, Chain A, domain 4"/>
    <property type="match status" value="1"/>
</dbReference>
<dbReference type="VEuPathDB" id="AmoebaDB:NAEGRDRAFT_32125"/>
<dbReference type="Gene3D" id="3.30.420.40">
    <property type="match status" value="2"/>
</dbReference>
<evidence type="ECO:0000256" key="1">
    <source>
        <dbReference type="RuleBase" id="RU000487"/>
    </source>
</evidence>
<dbReference type="PRINTS" id="PR00190">
    <property type="entry name" value="ACTIN"/>
</dbReference>
<evidence type="ECO:0000313" key="3">
    <source>
        <dbReference type="Proteomes" id="UP000006671"/>
    </source>
</evidence>
<protein>
    <submittedName>
        <fullName evidence="2">Actin related protein</fullName>
    </submittedName>
</protein>
<dbReference type="PANTHER" id="PTHR11937">
    <property type="entry name" value="ACTIN"/>
    <property type="match status" value="1"/>
</dbReference>
<dbReference type="OrthoDB" id="5132116at2759"/>
<dbReference type="FunCoup" id="D2V943">
    <property type="interactions" value="172"/>
</dbReference>
<comment type="similarity">
    <text evidence="1">Belongs to the actin family.</text>
</comment>
<dbReference type="InterPro" id="IPR043129">
    <property type="entry name" value="ATPase_NBD"/>
</dbReference>
<organism evidence="3">
    <name type="scientific">Naegleria gruberi</name>
    <name type="common">Amoeba</name>
    <dbReference type="NCBI Taxonomy" id="5762"/>
    <lineage>
        <taxon>Eukaryota</taxon>
        <taxon>Discoba</taxon>
        <taxon>Heterolobosea</taxon>
        <taxon>Tetramitia</taxon>
        <taxon>Eutetramitia</taxon>
        <taxon>Vahlkampfiidae</taxon>
        <taxon>Naegleria</taxon>
    </lineage>
</organism>
<dbReference type="STRING" id="5762.D2V943"/>
<dbReference type="SUPFAM" id="SSF53067">
    <property type="entry name" value="Actin-like ATPase domain"/>
    <property type="match status" value="2"/>
</dbReference>
<dbReference type="InterPro" id="IPR004000">
    <property type="entry name" value="Actin"/>
</dbReference>
<dbReference type="CDD" id="cd13395">
    <property type="entry name" value="ASKHA_NBD_Arp4_ACTL6-like"/>
    <property type="match status" value="1"/>
</dbReference>
<dbReference type="KEGG" id="ngr:NAEGRDRAFT_32125"/>
<reference evidence="2 3" key="1">
    <citation type="journal article" date="2010" name="Cell">
        <title>The genome of Naegleria gruberi illuminates early eukaryotic versatility.</title>
        <authorList>
            <person name="Fritz-Laylin L.K."/>
            <person name="Prochnik S.E."/>
            <person name="Ginger M.L."/>
            <person name="Dacks J.B."/>
            <person name="Carpenter M.L."/>
            <person name="Field M.C."/>
            <person name="Kuo A."/>
            <person name="Paredez A."/>
            <person name="Chapman J."/>
            <person name="Pham J."/>
            <person name="Shu S."/>
            <person name="Neupane R."/>
            <person name="Cipriano M."/>
            <person name="Mancuso J."/>
            <person name="Tu H."/>
            <person name="Salamov A."/>
            <person name="Lindquist E."/>
            <person name="Shapiro H."/>
            <person name="Lucas S."/>
            <person name="Grigoriev I.V."/>
            <person name="Cande W.Z."/>
            <person name="Fulton C."/>
            <person name="Rokhsar D.S."/>
            <person name="Dawson S.C."/>
        </authorList>
    </citation>
    <scope>NUCLEOTIDE SEQUENCE [LARGE SCALE GENOMIC DNA]</scope>
    <source>
        <strain evidence="2 3">NEG-M</strain>
    </source>
</reference>
<sequence>MNTFGGDEVGAVVIDVGTHTIKAGFAGEENPKAIIPSVIGTVFDSDDKSKISSYYVGNKEISFARPGMEVQNIFNSDTGEIQNIDYFEKALNYIYDERLGVKPNEHPLLMSEDPLCSSSGREKLASLVFEKCNIPSFFLSKQPVLSCFANGKYTALVVDSGHNATTVTSVHDGLALRQSTIKTTKVCGKVLDEDLRNLVKTKRGGKDILAPHQFTKQRSSQQPSSKSTKIVEHHIDGLTQSFNDYSINRIVGDMKINLLRASEDGAVQTGNTPLVSFELNDGNDIEIGLERFSICERLFNHEYGLAKLTCDSINKCDVDLRKELYSNILLVGGNTLIPGVPTRYEHELIRMAPNNVKVKHPLNTKISANIHTLSTSMGNSSTQSTMQTAVAQLQERKYASFIGGSILASLGSFQSMWISKSEFDEMGAAQCLAKKCP</sequence>
<evidence type="ECO:0000313" key="2">
    <source>
        <dbReference type="EMBL" id="EFC46646.1"/>
    </source>
</evidence>
<gene>
    <name evidence="2" type="ORF">NAEGRDRAFT_32125</name>
</gene>
<dbReference type="SMART" id="SM00268">
    <property type="entry name" value="ACTIN"/>
    <property type="match status" value="1"/>
</dbReference>
<proteinExistence type="inferred from homology"/>
<dbReference type="Pfam" id="PF00022">
    <property type="entry name" value="Actin"/>
    <property type="match status" value="1"/>
</dbReference>
<keyword evidence="3" id="KW-1185">Reference proteome</keyword>
<dbReference type="RefSeq" id="XP_002679390.1">
    <property type="nucleotide sequence ID" value="XM_002679344.1"/>
</dbReference>
<name>D2V943_NAEGR</name>
<dbReference type="AlphaFoldDB" id="D2V943"/>
<accession>D2V943</accession>
<dbReference type="EMBL" id="GG738858">
    <property type="protein sequence ID" value="EFC46646.1"/>
    <property type="molecule type" value="Genomic_DNA"/>
</dbReference>
<dbReference type="OMA" id="ILAPHQF"/>